<dbReference type="EMBL" id="LACD01000001">
    <property type="protein sequence ID" value="KJZ49212.1"/>
    <property type="molecule type" value="Genomic_DNA"/>
</dbReference>
<comment type="caution">
    <text evidence="2">The sequence shown here is derived from an EMBL/GenBank/DDBJ whole genome shotgun (WGS) entry which is preliminary data.</text>
</comment>
<reference evidence="2 3" key="1">
    <citation type="submission" date="2015-03" db="EMBL/GenBank/DDBJ databases">
        <title>Comparative genomics of Pseudomonas insights into diversity of traits involved in vanlence and defense.</title>
        <authorList>
            <person name="Qin Y."/>
        </authorList>
    </citation>
    <scope>NUCLEOTIDE SEQUENCE [LARGE SCALE GENOMIC DNA]</scope>
    <source>
        <strain evidence="2 3">C3</strain>
    </source>
</reference>
<feature type="domain" description="Dermonecrotic toxin N-terminal" evidence="1">
    <location>
        <begin position="63"/>
        <end position="312"/>
    </location>
</feature>
<dbReference type="RefSeq" id="WP_046044820.1">
    <property type="nucleotide sequence ID" value="NZ_LACD01000001.1"/>
</dbReference>
<dbReference type="InterPro" id="IPR046673">
    <property type="entry name" value="ToxA_N"/>
</dbReference>
<evidence type="ECO:0000259" key="1">
    <source>
        <dbReference type="Pfam" id="PF20178"/>
    </source>
</evidence>
<dbReference type="PATRIC" id="fig|294.131.peg.151"/>
<evidence type="ECO:0000313" key="2">
    <source>
        <dbReference type="EMBL" id="KJZ49212.1"/>
    </source>
</evidence>
<sequence>MNDSTLLNTAPAPTPPPLSVHASFIQSKLPGWLVEGSPEQRKTFRACLVKSSAARQALAPVFEDLKNPLSFARTLLSQKLTGPLGSLDAEKSTLLREWKNSHLLGLIKTHHKTTEPSLVDAALQNFEPSEAVSGGFEAGSAIYVSGYDEKKKSAVSPEHFARVCRELDIGKQYQRHISEILEPSATAGTTATRSANQIKALIRNDDQNTFEAAIHIALMKKSISTDLYALLLELSPVGSHKDLICSHLTLDGTALPGILLFRDKWPQIKHVLYIPDDPDDAIKRYDSYGHLQTALAIKLEAPSYRKFFNRFILFERQGTPLTTGTLWSGANRLGNPSFAKSLVRRDITGDFYDTIFKQRIAHLKADARVLAVSTADANTAGSLRRRQEFEAAGESLLFFAASFIPIIGEVMLAVTALQLLNSVYHGVAAWSRGDTDEALNDLLDVADAAALGILTAGAIKTTGIATSLVKIRLHNNSERLWHPDLTPYRQTLRLPENIHPNAQGLYTHNAKTYVALEDHYYEVKLDIASQQWELQHPSDPNGHTPQMLHNGAAGWRHLHENPSTWDELKLIRRLGTVARNIRQEAVEPILLVSGLDRLTLIELHLSTQRPPALLTDVLKRFDLRQEIKDFKIERSKGTKTGPYSPFILLHLLTTLSGWPTARRLTVIDGADTFFTFGDSVNTTLPELRLTYAQLRNGELIDTVVEQLRTEELNELFEGLAPSTTSNAERLTQHLETHLAATKDLLFPQIYALTEKPETVIQEHIRTKSPALPKSYLQQLILSIGKQEKRQIVQEKKLLPLMEEEAAEYSTEIETARMYEGLYLDTARPFNTDQLILTNLEQLPNWADSVRIEMRNRTLNGTLLSSVGSDAAVHRRVLVREGAQYRAYDAAGNPLDGPADLYNSINAVLPETERLALSRDDNRWSDRVKSALNNAIERLHKQPLAIREGTASGATEPANPGFPLDTQFARQETPTNLSLRADGVYEQPPLQGGMYKYYVLENRLYYQVQYAKPGWQAIDARSPYRAYKPYVRQKVGGGWEIDSDMGLPGGTPGVASSRHIDIPEETSGSYYSATEYIMPVPFTAAERDRMSSIRSFQQAPNTLGGYDRANNGRYPLRDLQGQPLRIKKIQQQAKSAYGGTRYGAAAVKPYIQWEIFEGVANLYEEKLALRKFTTADCKAPEERTLIGQDMVSSKKPLAKGEILGVYGGGLIPGYVGVARKDPFLIDVLPRKLFTHTKRHNVLLSGDNVLSRMNTIFEYKQGKPARQAAAGYNVEAVSFDVEVQAQGGRKENYLLYAFFAIDDIPVDNELRWNYGYTEPAIRALFP</sequence>
<organism evidence="2 3">
    <name type="scientific">Pseudomonas fluorescens</name>
    <dbReference type="NCBI Taxonomy" id="294"/>
    <lineage>
        <taxon>Bacteria</taxon>
        <taxon>Pseudomonadati</taxon>
        <taxon>Pseudomonadota</taxon>
        <taxon>Gammaproteobacteria</taxon>
        <taxon>Pseudomonadales</taxon>
        <taxon>Pseudomonadaceae</taxon>
        <taxon>Pseudomonas</taxon>
    </lineage>
</organism>
<proteinExistence type="predicted"/>
<accession>A0A0F4U0I9</accession>
<evidence type="ECO:0000313" key="3">
    <source>
        <dbReference type="Proteomes" id="UP000033500"/>
    </source>
</evidence>
<dbReference type="Pfam" id="PF20178">
    <property type="entry name" value="ToxA_N"/>
    <property type="match status" value="1"/>
</dbReference>
<gene>
    <name evidence="2" type="ORF">VC34_00730</name>
</gene>
<name>A0A0F4U0I9_PSEFL</name>
<dbReference type="Proteomes" id="UP000033500">
    <property type="component" value="Unassembled WGS sequence"/>
</dbReference>
<protein>
    <recommendedName>
        <fullName evidence="1">Dermonecrotic toxin N-terminal domain-containing protein</fullName>
    </recommendedName>
</protein>